<protein>
    <submittedName>
        <fullName evidence="3">Acetyl-CoA synthase subunit gamma</fullName>
    </submittedName>
</protein>
<reference evidence="3 4" key="1">
    <citation type="submission" date="2016-12" db="EMBL/GenBank/DDBJ databases">
        <title>Complete genome sequence of Clostridium kluyveri JZZ isolated from the pit mud of a Chinese flavor liquor-making factory.</title>
        <authorList>
            <person name="Wang Y."/>
        </authorList>
    </citation>
    <scope>NUCLEOTIDE SEQUENCE [LARGE SCALE GENOMIC DNA]</scope>
    <source>
        <strain evidence="3 4">JZZ</strain>
    </source>
</reference>
<feature type="transmembrane region" description="Helical" evidence="1">
    <location>
        <begin position="215"/>
        <end position="235"/>
    </location>
</feature>
<name>A0A1L5FEI4_CLOKL</name>
<proteinExistence type="predicted"/>
<sequence>MGEISTSQGCVPCISTKLSLTDIWGTWKVRFGVNRMNYKINSGLYAVGTPDNTAPILVTSNYKLTFDTLRKELDGLNVWIVVLDTKGINVWCAAGKGTFGTKELVNRISKVRLSQIVSHKTLVLPQLGAPGISAHQVTKQSGFKVVYGPVRAKDIKKFLESGMNATEEMREVKFNIIDRVVLTPVEFVSTFKIAMLVFGIMFVINLFAVNPFGVIDFYAFIGALLVGCVITPILLPWIPVRAFAAKGWIMGLIWAVTVNILNGWSAIPEYGALKTIAYLLILPSVASYYAMNFTGSSTYTSFSGVIKEMKIAVPAIAVSIGLGVGLLLVNSFIHI</sequence>
<keyword evidence="1" id="KW-0812">Transmembrane</keyword>
<keyword evidence="1" id="KW-1133">Transmembrane helix</keyword>
<dbReference type="Gene3D" id="3.40.50.11600">
    <property type="match status" value="1"/>
</dbReference>
<feature type="domain" description="CO dehydrogenase/acetyl-CoA synthase delta subunit TIM barrel" evidence="2">
    <location>
        <begin position="39"/>
        <end position="158"/>
    </location>
</feature>
<evidence type="ECO:0000259" key="2">
    <source>
        <dbReference type="Pfam" id="PF03599"/>
    </source>
</evidence>
<dbReference type="Proteomes" id="UP000184604">
    <property type="component" value="Chromosome"/>
</dbReference>
<dbReference type="InterPro" id="IPR016041">
    <property type="entry name" value="Ac-CoA_synth_d_su_TIM-brl"/>
</dbReference>
<gene>
    <name evidence="3" type="ORF">BS101_09420</name>
</gene>
<feature type="transmembrane region" description="Helical" evidence="1">
    <location>
        <begin position="311"/>
        <end position="333"/>
    </location>
</feature>
<dbReference type="NCBIfam" id="NF040863">
    <property type="entry name" value="HgcA_corrinoid"/>
    <property type="match status" value="1"/>
</dbReference>
<keyword evidence="1" id="KW-0472">Membrane</keyword>
<feature type="transmembrane region" description="Helical" evidence="1">
    <location>
        <begin position="187"/>
        <end position="208"/>
    </location>
</feature>
<evidence type="ECO:0000256" key="1">
    <source>
        <dbReference type="SAM" id="Phobius"/>
    </source>
</evidence>
<accession>A0A1L5FEI4</accession>
<evidence type="ECO:0000313" key="4">
    <source>
        <dbReference type="Proteomes" id="UP000184604"/>
    </source>
</evidence>
<evidence type="ECO:0000313" key="3">
    <source>
        <dbReference type="EMBL" id="APM41240.1"/>
    </source>
</evidence>
<organism evidence="3 4">
    <name type="scientific">Clostridium kluyveri</name>
    <dbReference type="NCBI Taxonomy" id="1534"/>
    <lineage>
        <taxon>Bacteria</taxon>
        <taxon>Bacillati</taxon>
        <taxon>Bacillota</taxon>
        <taxon>Clostridia</taxon>
        <taxon>Eubacteriales</taxon>
        <taxon>Clostridiaceae</taxon>
        <taxon>Clostridium</taxon>
    </lineage>
</organism>
<dbReference type="Pfam" id="PF03599">
    <property type="entry name" value="CdhD"/>
    <property type="match status" value="1"/>
</dbReference>
<feature type="transmembrane region" description="Helical" evidence="1">
    <location>
        <begin position="271"/>
        <end position="291"/>
    </location>
</feature>
<dbReference type="EMBL" id="CP018335">
    <property type="protein sequence ID" value="APM41240.1"/>
    <property type="molecule type" value="Genomic_DNA"/>
</dbReference>
<dbReference type="AlphaFoldDB" id="A0A1L5FEI4"/>
<feature type="transmembrane region" description="Helical" evidence="1">
    <location>
        <begin position="247"/>
        <end position="264"/>
    </location>
</feature>